<evidence type="ECO:0000256" key="12">
    <source>
        <dbReference type="ARBA" id="ARBA00023136"/>
    </source>
</evidence>
<evidence type="ECO:0000313" key="16">
    <source>
        <dbReference type="EMBL" id="GKS80472.1"/>
    </source>
</evidence>
<dbReference type="GO" id="GO:0016301">
    <property type="term" value="F:kinase activity"/>
    <property type="evidence" value="ECO:0007669"/>
    <property type="project" value="UniProtKB-KW"/>
</dbReference>
<evidence type="ECO:0000256" key="1">
    <source>
        <dbReference type="ARBA" id="ARBA00004651"/>
    </source>
</evidence>
<evidence type="ECO:0000256" key="5">
    <source>
        <dbReference type="ARBA" id="ARBA00022679"/>
    </source>
</evidence>
<evidence type="ECO:0000256" key="9">
    <source>
        <dbReference type="ARBA" id="ARBA00022840"/>
    </source>
</evidence>
<keyword evidence="5" id="KW-0808">Transferase</keyword>
<keyword evidence="17" id="KW-1185">Reference proteome</keyword>
<evidence type="ECO:0000256" key="7">
    <source>
        <dbReference type="ARBA" id="ARBA00022741"/>
    </source>
</evidence>
<evidence type="ECO:0000256" key="4">
    <source>
        <dbReference type="ARBA" id="ARBA00022516"/>
    </source>
</evidence>
<keyword evidence="12 15" id="KW-0472">Membrane</keyword>
<proteinExistence type="inferred from homology"/>
<dbReference type="PANTHER" id="PTHR34299">
    <property type="entry name" value="DIACYLGLYCEROL KINASE"/>
    <property type="match status" value="1"/>
</dbReference>
<dbReference type="PANTHER" id="PTHR34299:SF1">
    <property type="entry name" value="DIACYLGLYCEROL KINASE"/>
    <property type="match status" value="1"/>
</dbReference>
<evidence type="ECO:0000256" key="11">
    <source>
        <dbReference type="ARBA" id="ARBA00023098"/>
    </source>
</evidence>
<keyword evidence="9" id="KW-0067">ATP-binding</keyword>
<dbReference type="CDD" id="cd14265">
    <property type="entry name" value="UDPK_IM_like"/>
    <property type="match status" value="1"/>
</dbReference>
<keyword evidence="7" id="KW-0547">Nucleotide-binding</keyword>
<keyword evidence="6 15" id="KW-0812">Transmembrane</keyword>
<keyword evidence="8 16" id="KW-0418">Kinase</keyword>
<evidence type="ECO:0000256" key="3">
    <source>
        <dbReference type="ARBA" id="ARBA00022475"/>
    </source>
</evidence>
<organism evidence="16 17">
    <name type="scientific">Ligilactobacillus pabuli</name>
    <dbReference type="NCBI Taxonomy" id="2886039"/>
    <lineage>
        <taxon>Bacteria</taxon>
        <taxon>Bacillati</taxon>
        <taxon>Bacillota</taxon>
        <taxon>Bacilli</taxon>
        <taxon>Lactobacillales</taxon>
        <taxon>Lactobacillaceae</taxon>
        <taxon>Ligilactobacillus</taxon>
    </lineage>
</organism>
<dbReference type="InterPro" id="IPR036945">
    <property type="entry name" value="DAGK_sf"/>
</dbReference>
<comment type="caution">
    <text evidence="16">The sequence shown here is derived from an EMBL/GenBank/DDBJ whole genome shotgun (WGS) entry which is preliminary data.</text>
</comment>
<protein>
    <submittedName>
        <fullName evidence="16">Diacylglycerol kinase</fullName>
    </submittedName>
</protein>
<evidence type="ECO:0000256" key="15">
    <source>
        <dbReference type="SAM" id="Phobius"/>
    </source>
</evidence>
<dbReference type="EMBL" id="BQXH01000001">
    <property type="protein sequence ID" value="GKS80472.1"/>
    <property type="molecule type" value="Genomic_DNA"/>
</dbReference>
<sequence>MLMALKDKKSYTTQWKNRNFIQALKHAGEGLQTVYHDERNFRFDCWAGLAVVAAGFLLQVTNNEWRSLLLAVFLVLASEAWNTVIENIVDLICGTKHQPAAKKAKDIAAGAVLLSSLYAVFTAAMILLPKLWQFLVALRVN</sequence>
<evidence type="ECO:0000256" key="8">
    <source>
        <dbReference type="ARBA" id="ARBA00022777"/>
    </source>
</evidence>
<reference evidence="16" key="1">
    <citation type="journal article" date="2022" name="Int. J. Syst. Evol. Microbiol.">
        <title>A novel species of lactic acid bacteria, Ligilactobacillus pabuli sp. nov., isolated from alfalfa silage.</title>
        <authorList>
            <person name="Tohno M."/>
            <person name="Tanizawa Y."/>
            <person name="Sawada H."/>
            <person name="Sakamoto M."/>
            <person name="Ohkuma M."/>
            <person name="Kobayashi H."/>
        </authorList>
    </citation>
    <scope>NUCLEOTIDE SEQUENCE</scope>
    <source>
        <strain evidence="16">AF129</strain>
    </source>
</reference>
<evidence type="ECO:0000256" key="10">
    <source>
        <dbReference type="ARBA" id="ARBA00022989"/>
    </source>
</evidence>
<dbReference type="InterPro" id="IPR033717">
    <property type="entry name" value="UDPK"/>
</dbReference>
<keyword evidence="13" id="KW-0594">Phospholipid biosynthesis</keyword>
<dbReference type="Pfam" id="PF01219">
    <property type="entry name" value="DAGK_prokar"/>
    <property type="match status" value="1"/>
</dbReference>
<name>A0ABQ5JEN5_9LACO</name>
<evidence type="ECO:0000256" key="2">
    <source>
        <dbReference type="ARBA" id="ARBA00005967"/>
    </source>
</evidence>
<comment type="subcellular location">
    <subcellularLocation>
        <location evidence="1">Cell membrane</location>
        <topology evidence="1">Multi-pass membrane protein</topology>
    </subcellularLocation>
</comment>
<keyword evidence="11" id="KW-0443">Lipid metabolism</keyword>
<comment type="similarity">
    <text evidence="2">Belongs to the bacterial diacylglycerol kinase family.</text>
</comment>
<evidence type="ECO:0000256" key="13">
    <source>
        <dbReference type="ARBA" id="ARBA00023209"/>
    </source>
</evidence>
<keyword evidence="3" id="KW-1003">Cell membrane</keyword>
<accession>A0ABQ5JEN5</accession>
<feature type="transmembrane region" description="Helical" evidence="15">
    <location>
        <begin position="106"/>
        <end position="128"/>
    </location>
</feature>
<evidence type="ECO:0000256" key="14">
    <source>
        <dbReference type="ARBA" id="ARBA00023264"/>
    </source>
</evidence>
<gene>
    <name evidence="16" type="primary">dgkA</name>
    <name evidence="16" type="ORF">LPAF129_01570</name>
</gene>
<dbReference type="InterPro" id="IPR000829">
    <property type="entry name" value="DAGK"/>
</dbReference>
<evidence type="ECO:0000313" key="17">
    <source>
        <dbReference type="Proteomes" id="UP001055149"/>
    </source>
</evidence>
<keyword evidence="10 15" id="KW-1133">Transmembrane helix</keyword>
<keyword evidence="4" id="KW-0444">Lipid biosynthesis</keyword>
<keyword evidence="14" id="KW-1208">Phospholipid metabolism</keyword>
<evidence type="ECO:0000256" key="6">
    <source>
        <dbReference type="ARBA" id="ARBA00022692"/>
    </source>
</evidence>
<dbReference type="Proteomes" id="UP001055149">
    <property type="component" value="Unassembled WGS sequence"/>
</dbReference>
<dbReference type="Gene3D" id="1.10.287.3610">
    <property type="match status" value="1"/>
</dbReference>